<dbReference type="CDD" id="cd06588">
    <property type="entry name" value="PhnB_like"/>
    <property type="match status" value="1"/>
</dbReference>
<evidence type="ECO:0000259" key="1">
    <source>
        <dbReference type="Pfam" id="PF06983"/>
    </source>
</evidence>
<dbReference type="Proteomes" id="UP001519289">
    <property type="component" value="Unassembled WGS sequence"/>
</dbReference>
<name>A0ABS4JT07_9FIRM</name>
<dbReference type="PANTHER" id="PTHR33990:SF2">
    <property type="entry name" value="PHNB-LIKE DOMAIN-CONTAINING PROTEIN"/>
    <property type="match status" value="1"/>
</dbReference>
<evidence type="ECO:0000313" key="3">
    <source>
        <dbReference type="Proteomes" id="UP001519289"/>
    </source>
</evidence>
<dbReference type="Gene3D" id="3.10.180.10">
    <property type="entry name" value="2,3-Dihydroxybiphenyl 1,2-Dioxygenase, domain 1"/>
    <property type="match status" value="1"/>
</dbReference>
<accession>A0ABS4JT07</accession>
<comment type="caution">
    <text evidence="2">The sequence shown here is derived from an EMBL/GenBank/DDBJ whole genome shotgun (WGS) entry which is preliminary data.</text>
</comment>
<dbReference type="RefSeq" id="WP_342589441.1">
    <property type="nucleotide sequence ID" value="NZ_JAGGLG010000010.1"/>
</dbReference>
<dbReference type="PIRSF" id="PIRSF021700">
    <property type="entry name" value="3_dmu_93_MTrfase"/>
    <property type="match status" value="1"/>
</dbReference>
<dbReference type="EMBL" id="JAGGLG010000010">
    <property type="protein sequence ID" value="MBP2018141.1"/>
    <property type="molecule type" value="Genomic_DNA"/>
</dbReference>
<organism evidence="2 3">
    <name type="scientific">Symbiobacterium terraclitae</name>
    <dbReference type="NCBI Taxonomy" id="557451"/>
    <lineage>
        <taxon>Bacteria</taxon>
        <taxon>Bacillati</taxon>
        <taxon>Bacillota</taxon>
        <taxon>Clostridia</taxon>
        <taxon>Eubacteriales</taxon>
        <taxon>Symbiobacteriaceae</taxon>
        <taxon>Symbiobacterium</taxon>
    </lineage>
</organism>
<sequence length="167" mass="19133">MAKLQRVVPCLWFDTEAEEAATFYTSIFDNARIVRVTRFAEAGQEIHGRPAGSVMAVVFTLDGQEFMALNGGPQFKFTEAVSFQVFCETQEEIDYYWSRLTADGGQEGPCGWLKDRFGLSWQVVPRAMEEEWLVDPDPARVQRVLEVLYTMEGKLEIEPLRRAYYGE</sequence>
<dbReference type="Pfam" id="PF06983">
    <property type="entry name" value="3-dmu-9_3-mt"/>
    <property type="match status" value="1"/>
</dbReference>
<evidence type="ECO:0000313" key="2">
    <source>
        <dbReference type="EMBL" id="MBP2018141.1"/>
    </source>
</evidence>
<feature type="domain" description="PhnB-like" evidence="1">
    <location>
        <begin position="6"/>
        <end position="124"/>
    </location>
</feature>
<reference evidence="2 3" key="1">
    <citation type="submission" date="2021-03" db="EMBL/GenBank/DDBJ databases">
        <title>Genomic Encyclopedia of Type Strains, Phase IV (KMG-IV): sequencing the most valuable type-strain genomes for metagenomic binning, comparative biology and taxonomic classification.</title>
        <authorList>
            <person name="Goeker M."/>
        </authorList>
    </citation>
    <scope>NUCLEOTIDE SEQUENCE [LARGE SCALE GENOMIC DNA]</scope>
    <source>
        <strain evidence="2 3">DSM 27138</strain>
    </source>
</reference>
<dbReference type="PANTHER" id="PTHR33990">
    <property type="entry name" value="PROTEIN YJDN-RELATED"/>
    <property type="match status" value="1"/>
</dbReference>
<proteinExistence type="predicted"/>
<dbReference type="SUPFAM" id="SSF54593">
    <property type="entry name" value="Glyoxalase/Bleomycin resistance protein/Dihydroxybiphenyl dioxygenase"/>
    <property type="match status" value="1"/>
</dbReference>
<dbReference type="InterPro" id="IPR029068">
    <property type="entry name" value="Glyas_Bleomycin-R_OHBP_Dase"/>
</dbReference>
<dbReference type="InterPro" id="IPR028973">
    <property type="entry name" value="PhnB-like"/>
</dbReference>
<gene>
    <name evidence="2" type="ORF">J2Z79_001540</name>
</gene>
<keyword evidence="3" id="KW-1185">Reference proteome</keyword>
<protein>
    <submittedName>
        <fullName evidence="2">3-demethylubiquinone-9 3-methyltransferase (Glyoxalase superfamily)</fullName>
    </submittedName>
</protein>
<dbReference type="InterPro" id="IPR009725">
    <property type="entry name" value="3_dmu_93_MTrfase"/>
</dbReference>